<sequence>MDFSFFYTDFPSTAYTGDFFRSLLMGLSLLLFIFLLSLFIKDRKQQFYFALIAGGIFAFKILIIFLNEHYRILPRKPAGNFVLWFYWYAENYSATRILEGRVQPTFLVQFLVNYPFIYLFGIARENVLLVNGFFTSMAAVYAFFGLKNIFGSLTAFLVLIFLTFYPAAINFSMFGLRDPVIYLFMTMNIVSLIRLYLTKSYLPLFGIVFSVLAIFSMRPELFAFLFAPYGFLILWGLISYYKNTKTINNKLLLMVGSFVVVILPGLMAAYLAYGFVTANIGAVGASPVDIVTTYASNRYDREAGIGDGSHIVPPNIYHAIPWYARWGLQALGMIILPFPWLITSVPKVFAAVDSFFIILMIVGFWWLRKKYLVTGLINVGLKRERIFMALFITFFTSVGVMGFIVNNAGNAFRMRMAIFPYIAISTALLLATVIEYRQKNKNKLSA</sequence>
<dbReference type="Proteomes" id="UP000199021">
    <property type="component" value="Unassembled WGS sequence"/>
</dbReference>
<feature type="transmembrane region" description="Helical" evidence="1">
    <location>
        <begin position="387"/>
        <end position="405"/>
    </location>
</feature>
<feature type="transmembrane region" description="Helical" evidence="1">
    <location>
        <begin position="47"/>
        <end position="66"/>
    </location>
</feature>
<protein>
    <recommendedName>
        <fullName evidence="4">Glycosyltransferase RgtA/B/C/D-like domain-containing protein</fullName>
    </recommendedName>
</protein>
<dbReference type="OrthoDB" id="10017330at2"/>
<dbReference type="RefSeq" id="WP_090166887.1">
    <property type="nucleotide sequence ID" value="NZ_FOFB01000006.1"/>
</dbReference>
<name>A0A1H9DYK7_9BACT</name>
<feature type="transmembrane region" description="Helical" evidence="1">
    <location>
        <begin position="348"/>
        <end position="367"/>
    </location>
</feature>
<organism evidence="2 3">
    <name type="scientific">Neolewinella agarilytica</name>
    <dbReference type="NCBI Taxonomy" id="478744"/>
    <lineage>
        <taxon>Bacteria</taxon>
        <taxon>Pseudomonadati</taxon>
        <taxon>Bacteroidota</taxon>
        <taxon>Saprospiria</taxon>
        <taxon>Saprospirales</taxon>
        <taxon>Lewinellaceae</taxon>
        <taxon>Neolewinella</taxon>
    </lineage>
</organism>
<feature type="transmembrane region" description="Helical" evidence="1">
    <location>
        <begin position="20"/>
        <end position="40"/>
    </location>
</feature>
<accession>A0A1H9DYK7</accession>
<feature type="transmembrane region" description="Helical" evidence="1">
    <location>
        <begin position="127"/>
        <end position="144"/>
    </location>
</feature>
<gene>
    <name evidence="2" type="ORF">SAMN05444359_106183</name>
</gene>
<reference evidence="3" key="1">
    <citation type="submission" date="2016-10" db="EMBL/GenBank/DDBJ databases">
        <authorList>
            <person name="Varghese N."/>
            <person name="Submissions S."/>
        </authorList>
    </citation>
    <scope>NUCLEOTIDE SEQUENCE [LARGE SCALE GENOMIC DNA]</scope>
    <source>
        <strain evidence="3">DSM 24740</strain>
    </source>
</reference>
<evidence type="ECO:0000256" key="1">
    <source>
        <dbReference type="SAM" id="Phobius"/>
    </source>
</evidence>
<keyword evidence="3" id="KW-1185">Reference proteome</keyword>
<dbReference type="AlphaFoldDB" id="A0A1H9DYK7"/>
<feature type="transmembrane region" description="Helical" evidence="1">
    <location>
        <begin position="102"/>
        <end position="120"/>
    </location>
</feature>
<evidence type="ECO:0000313" key="3">
    <source>
        <dbReference type="Proteomes" id="UP000199021"/>
    </source>
</evidence>
<feature type="transmembrane region" description="Helical" evidence="1">
    <location>
        <begin position="252"/>
        <end position="273"/>
    </location>
</feature>
<evidence type="ECO:0008006" key="4">
    <source>
        <dbReference type="Google" id="ProtNLM"/>
    </source>
</evidence>
<dbReference type="EMBL" id="FOFB01000006">
    <property type="protein sequence ID" value="SEQ18569.1"/>
    <property type="molecule type" value="Genomic_DNA"/>
</dbReference>
<keyword evidence="1" id="KW-0812">Transmembrane</keyword>
<keyword evidence="1" id="KW-1133">Transmembrane helix</keyword>
<dbReference type="InParanoid" id="A0A1H9DYK7"/>
<feature type="transmembrane region" description="Helical" evidence="1">
    <location>
        <begin position="150"/>
        <end position="174"/>
    </location>
</feature>
<proteinExistence type="predicted"/>
<feature type="transmembrane region" description="Helical" evidence="1">
    <location>
        <begin position="417"/>
        <end position="436"/>
    </location>
</feature>
<keyword evidence="1" id="KW-0472">Membrane</keyword>
<evidence type="ECO:0000313" key="2">
    <source>
        <dbReference type="EMBL" id="SEQ18569.1"/>
    </source>
</evidence>
<dbReference type="STRING" id="478744.SAMN05444359_106183"/>
<feature type="transmembrane region" description="Helical" evidence="1">
    <location>
        <begin position="221"/>
        <end position="240"/>
    </location>
</feature>
<feature type="transmembrane region" description="Helical" evidence="1">
    <location>
        <begin position="195"/>
        <end position="215"/>
    </location>
</feature>